<evidence type="ECO:0000256" key="1">
    <source>
        <dbReference type="SAM" id="MobiDB-lite"/>
    </source>
</evidence>
<comment type="caution">
    <text evidence="2">The sequence shown here is derived from an EMBL/GenBank/DDBJ whole genome shotgun (WGS) entry which is preliminary data.</text>
</comment>
<dbReference type="EMBL" id="JBJQOH010000005">
    <property type="protein sequence ID" value="KAL3686406.1"/>
    <property type="molecule type" value="Genomic_DNA"/>
</dbReference>
<evidence type="ECO:0000313" key="2">
    <source>
        <dbReference type="EMBL" id="KAL3686406.1"/>
    </source>
</evidence>
<feature type="region of interest" description="Disordered" evidence="1">
    <location>
        <begin position="275"/>
        <end position="342"/>
    </location>
</feature>
<gene>
    <name evidence="2" type="ORF">R1sor_008980</name>
</gene>
<sequence>MVLGEASRWAGSWRGVPTSLLMRRSEQAHRDASPRAFEDKRCHGDASPRGGLATHPQEPGRLRAFIGTCRQEPAWRRIGKSHLLATCPHDGSCPHGLLATHRQEPVTLEFALANSRVLSIEVSFSKLMSEHVVDQEQNGDENVVDVDVVFQGASDAFKKSNLFGFNARRILKPSDNCRRPILSDISNRSAGVRSESSSPEAKRNRSLQYEMEALMKQVTMQAVNTKNGNPQQPKGGALNGQPGNANAGSMSGHNAVGGMLSGVGVPKVLNRATVNVPPLPNKTGQGFQTTVGKGGTRDAAASRSELPPTYAHKEIKEVHALGSSEPETSTLGGRQEIGEMQP</sequence>
<reference evidence="2 3" key="1">
    <citation type="submission" date="2024-09" db="EMBL/GenBank/DDBJ databases">
        <title>Chromosome-scale assembly of Riccia sorocarpa.</title>
        <authorList>
            <person name="Paukszto L."/>
        </authorList>
    </citation>
    <scope>NUCLEOTIDE SEQUENCE [LARGE SCALE GENOMIC DNA]</scope>
    <source>
        <strain evidence="2">LP-2024</strain>
        <tissue evidence="2">Aerial parts of the thallus</tissue>
    </source>
</reference>
<feature type="region of interest" description="Disordered" evidence="1">
    <location>
        <begin position="225"/>
        <end position="253"/>
    </location>
</feature>
<accession>A0ABD3H6D8</accession>
<feature type="compositionally biased region" description="Polar residues" evidence="1">
    <location>
        <begin position="282"/>
        <end position="291"/>
    </location>
</feature>
<organism evidence="2 3">
    <name type="scientific">Riccia sorocarpa</name>
    <dbReference type="NCBI Taxonomy" id="122646"/>
    <lineage>
        <taxon>Eukaryota</taxon>
        <taxon>Viridiplantae</taxon>
        <taxon>Streptophyta</taxon>
        <taxon>Embryophyta</taxon>
        <taxon>Marchantiophyta</taxon>
        <taxon>Marchantiopsida</taxon>
        <taxon>Marchantiidae</taxon>
        <taxon>Marchantiales</taxon>
        <taxon>Ricciaceae</taxon>
        <taxon>Riccia</taxon>
    </lineage>
</organism>
<proteinExistence type="predicted"/>
<dbReference type="AlphaFoldDB" id="A0ABD3H6D8"/>
<evidence type="ECO:0000313" key="3">
    <source>
        <dbReference type="Proteomes" id="UP001633002"/>
    </source>
</evidence>
<name>A0ABD3H6D8_9MARC</name>
<protein>
    <submittedName>
        <fullName evidence="2">Uncharacterized protein</fullName>
    </submittedName>
</protein>
<dbReference type="Proteomes" id="UP001633002">
    <property type="component" value="Unassembled WGS sequence"/>
</dbReference>
<feature type="compositionally biased region" description="Basic and acidic residues" evidence="1">
    <location>
        <begin position="24"/>
        <end position="46"/>
    </location>
</feature>
<feature type="region of interest" description="Disordered" evidence="1">
    <location>
        <begin position="24"/>
        <end position="58"/>
    </location>
</feature>
<feature type="compositionally biased region" description="Polar residues" evidence="1">
    <location>
        <begin position="241"/>
        <end position="252"/>
    </location>
</feature>
<keyword evidence="3" id="KW-1185">Reference proteome</keyword>